<evidence type="ECO:0000256" key="3">
    <source>
        <dbReference type="ARBA" id="ARBA00022691"/>
    </source>
</evidence>
<dbReference type="GO" id="GO:0042051">
    <property type="term" value="P:compound eye photoreceptor development"/>
    <property type="evidence" value="ECO:0007669"/>
    <property type="project" value="TreeGrafter"/>
</dbReference>
<evidence type="ECO:0000256" key="1">
    <source>
        <dbReference type="ARBA" id="ARBA00022603"/>
    </source>
</evidence>
<keyword evidence="2" id="KW-0808">Transferase</keyword>
<dbReference type="AlphaFoldDB" id="A0A9N9WZX5"/>
<evidence type="ECO:0000313" key="5">
    <source>
        <dbReference type="Proteomes" id="UP001153737"/>
    </source>
</evidence>
<dbReference type="InterPro" id="IPR046341">
    <property type="entry name" value="SET_dom_sf"/>
</dbReference>
<evidence type="ECO:0000256" key="2">
    <source>
        <dbReference type="ARBA" id="ARBA00022679"/>
    </source>
</evidence>
<dbReference type="SUPFAM" id="SSF48452">
    <property type="entry name" value="TPR-like"/>
    <property type="match status" value="1"/>
</dbReference>
<proteinExistence type="predicted"/>
<dbReference type="PANTHER" id="PTHR46165">
    <property type="entry name" value="SET AND MYND DOMAIN-CONTAINING PROTEIN 4"/>
    <property type="match status" value="1"/>
</dbReference>
<dbReference type="Gene3D" id="2.170.270.10">
    <property type="entry name" value="SET domain"/>
    <property type="match status" value="1"/>
</dbReference>
<dbReference type="InterPro" id="IPR011990">
    <property type="entry name" value="TPR-like_helical_dom_sf"/>
</dbReference>
<dbReference type="Gene3D" id="1.10.220.160">
    <property type="match status" value="1"/>
</dbReference>
<dbReference type="InterPro" id="IPR052097">
    <property type="entry name" value="SET-MYND_domain_protein"/>
</dbReference>
<dbReference type="SUPFAM" id="SSF82199">
    <property type="entry name" value="SET domain"/>
    <property type="match status" value="1"/>
</dbReference>
<reference evidence="4" key="1">
    <citation type="submission" date="2022-01" db="EMBL/GenBank/DDBJ databases">
        <authorList>
            <person name="King R."/>
        </authorList>
    </citation>
    <scope>NUCLEOTIDE SEQUENCE</scope>
</reference>
<dbReference type="Gene3D" id="1.25.40.10">
    <property type="entry name" value="Tetratricopeptide repeat domain"/>
    <property type="match status" value="1"/>
</dbReference>
<dbReference type="OrthoDB" id="1028014at2759"/>
<dbReference type="GO" id="GO:0005737">
    <property type="term" value="C:cytoplasm"/>
    <property type="evidence" value="ECO:0007669"/>
    <property type="project" value="TreeGrafter"/>
</dbReference>
<dbReference type="EMBL" id="OU896707">
    <property type="protein sequence ID" value="CAG9812403.1"/>
    <property type="molecule type" value="Genomic_DNA"/>
</dbReference>
<dbReference type="GO" id="GO:0008168">
    <property type="term" value="F:methyltransferase activity"/>
    <property type="evidence" value="ECO:0007669"/>
    <property type="project" value="UniProtKB-KW"/>
</dbReference>
<dbReference type="InterPro" id="IPR044421">
    <property type="entry name" value="SMYD4_SET"/>
</dbReference>
<accession>A0A9N9WZX5</accession>
<protein>
    <recommendedName>
        <fullName evidence="6">SET and MYND domain-containing protein 4</fullName>
    </recommendedName>
</protein>
<dbReference type="GO" id="GO:0032259">
    <property type="term" value="P:methylation"/>
    <property type="evidence" value="ECO:0007669"/>
    <property type="project" value="UniProtKB-KW"/>
</dbReference>
<evidence type="ECO:0008006" key="6">
    <source>
        <dbReference type="Google" id="ProtNLM"/>
    </source>
</evidence>
<dbReference type="CDD" id="cd10536">
    <property type="entry name" value="SET_SMYD4"/>
    <property type="match status" value="1"/>
</dbReference>
<dbReference type="GO" id="GO:0042826">
    <property type="term" value="F:histone deacetylase binding"/>
    <property type="evidence" value="ECO:0007669"/>
    <property type="project" value="TreeGrafter"/>
</dbReference>
<keyword evidence="1" id="KW-0489">Methyltransferase</keyword>
<reference evidence="4" key="2">
    <citation type="submission" date="2022-10" db="EMBL/GenBank/DDBJ databases">
        <authorList>
            <consortium name="ENA_rothamsted_submissions"/>
            <consortium name="culmorum"/>
            <person name="King R."/>
        </authorList>
    </citation>
    <scope>NUCLEOTIDE SEQUENCE</scope>
</reference>
<keyword evidence="5" id="KW-1185">Reference proteome</keyword>
<dbReference type="GO" id="GO:0005634">
    <property type="term" value="C:nucleus"/>
    <property type="evidence" value="ECO:0007669"/>
    <property type="project" value="TreeGrafter"/>
</dbReference>
<keyword evidence="3" id="KW-0949">S-adenosyl-L-methionine</keyword>
<dbReference type="Gene3D" id="6.10.140.2220">
    <property type="match status" value="1"/>
</dbReference>
<organism evidence="4 5">
    <name type="scientific">Phaedon cochleariae</name>
    <name type="common">Mustard beetle</name>
    <dbReference type="NCBI Taxonomy" id="80249"/>
    <lineage>
        <taxon>Eukaryota</taxon>
        <taxon>Metazoa</taxon>
        <taxon>Ecdysozoa</taxon>
        <taxon>Arthropoda</taxon>
        <taxon>Hexapoda</taxon>
        <taxon>Insecta</taxon>
        <taxon>Pterygota</taxon>
        <taxon>Neoptera</taxon>
        <taxon>Endopterygota</taxon>
        <taxon>Coleoptera</taxon>
        <taxon>Polyphaga</taxon>
        <taxon>Cucujiformia</taxon>
        <taxon>Chrysomeloidea</taxon>
        <taxon>Chrysomelidae</taxon>
        <taxon>Chrysomelinae</taxon>
        <taxon>Chrysomelini</taxon>
        <taxon>Phaedon</taxon>
    </lineage>
</organism>
<sequence>MMENSHKEYTAICSERTLQSNSNGFFMDFVRIVVENAGGKWINTEFGKLKTDRQRIRYVYESEKTKSQVTKVLSNVQEIYRQKNAGVSQAKRLEAEKAFSNGDLKASLLLYSQSILRSPKTSENSHFDSGGTLALGLWGRSKVLLALQEYPLSLNDIQQALKENLPTVYKAEAFWKMAICYKHLQEENRARVSFDLAQKLLGSNEKLLGMLEKDRNDDIQNYDNNKVTEKNGSTRQTRSWASKKITFKEKEGLGRFAVAKKDIKTGEDLVVEQPYVACLLPDMFGTHCHHCFERLKAPIGCPDCSNVAFCSAICKEASCNSYHRHECKYLDLLIGSGMSVLAHAALRMVTQNELARCLEIYEDRSKEKVYALCTNAGQRSAEDFLQRTLMAAFLLRCLQKCGYFGCKNGYDVMPTEEEYRIGELLLHHLQMLQFNAHEVYETRVAAGSNLKGSKIVYIGIAVYPTVSLFNHDCYPAVTRHFSGKTIVIKASRPARRGDPIAENYGPTFTRRSKRDRQRALRSRYWFDCWCAACLQDWPTIEHGLDDATRRVRCTSPGCSYLLTIPVSKDTVRCPRCEKDVCLKENIDLLRWCEEQYEKGFRQMDSKQYEKAIDTCCKAIDVFHRVSAPPHKGTHLAQETLQLCVASYGNVAETLVKKS</sequence>
<dbReference type="PANTHER" id="PTHR46165:SF5">
    <property type="entry name" value="RE32936P"/>
    <property type="match status" value="1"/>
</dbReference>
<dbReference type="Proteomes" id="UP001153737">
    <property type="component" value="Chromosome 1"/>
</dbReference>
<name>A0A9N9WZX5_PHACE</name>
<gene>
    <name evidence="4" type="ORF">PHAECO_LOCUS452</name>
</gene>
<evidence type="ECO:0000313" key="4">
    <source>
        <dbReference type="EMBL" id="CAG9812403.1"/>
    </source>
</evidence>